<evidence type="ECO:0000313" key="3">
    <source>
        <dbReference type="Proteomes" id="UP000636793"/>
    </source>
</evidence>
<dbReference type="Pfam" id="PF02515">
    <property type="entry name" value="CoA_transf_3"/>
    <property type="match status" value="1"/>
</dbReference>
<dbReference type="Proteomes" id="UP000636793">
    <property type="component" value="Unassembled WGS sequence"/>
</dbReference>
<dbReference type="AlphaFoldDB" id="A0A916TH97"/>
<evidence type="ECO:0000256" key="1">
    <source>
        <dbReference type="SAM" id="MobiDB-lite"/>
    </source>
</evidence>
<dbReference type="InterPro" id="IPR044855">
    <property type="entry name" value="CoA-Trfase_III_dom3_sf"/>
</dbReference>
<dbReference type="InterPro" id="IPR023606">
    <property type="entry name" value="CoA-Trfase_III_dom_1_sf"/>
</dbReference>
<sequence length="388" mass="40812">MPGPLDGVRVVELAAIGPAPFAGMLLSDLGAEVINVGRLDGGAGGMTAAAHRVLLRGRRFVHLDLRHPAGVEVVEDLARSADVLTEGYRPGVVERLGIGPDELLAVNPRLVYGRMTGWGQDGPRAEQAGHDLGYLALSGALAPSVGDGGRPIAPLNMLGDFGGGGMLLAVGVLSALFSTQQTGEGQVVDASILDGAALLTAMHQSMLASGMWQQPPGGNLFDGGAPFYRVYRTADDKWLSVSAIEPKFYATLLDGLGVDAAAADQYDQSHWSELRVTIATRIASRARDDWVDIFAGRDACVVPVLDPDEAAADPHVIAREVYADRGGIRHPAPAPRFSETPTELPDASPDDETADVLGEFGYTHADIRRLAEAGVIAADTGNDHPHRE</sequence>
<dbReference type="PANTHER" id="PTHR48228">
    <property type="entry name" value="SUCCINYL-COA--D-CITRAMALATE COA-TRANSFERASE"/>
    <property type="match status" value="1"/>
</dbReference>
<feature type="region of interest" description="Disordered" evidence="1">
    <location>
        <begin position="327"/>
        <end position="354"/>
    </location>
</feature>
<comment type="caution">
    <text evidence="2">The sequence shown here is derived from an EMBL/GenBank/DDBJ whole genome shotgun (WGS) entry which is preliminary data.</text>
</comment>
<keyword evidence="2" id="KW-0808">Transferase</keyword>
<organism evidence="2 3">
    <name type="scientific">Flexivirga endophytica</name>
    <dbReference type="NCBI Taxonomy" id="1849103"/>
    <lineage>
        <taxon>Bacteria</taxon>
        <taxon>Bacillati</taxon>
        <taxon>Actinomycetota</taxon>
        <taxon>Actinomycetes</taxon>
        <taxon>Micrococcales</taxon>
        <taxon>Dermacoccaceae</taxon>
        <taxon>Flexivirga</taxon>
    </lineage>
</organism>
<proteinExistence type="predicted"/>
<dbReference type="Gene3D" id="3.40.50.10540">
    <property type="entry name" value="Crotonobetainyl-coa:carnitine coa-transferase, domain 1"/>
    <property type="match status" value="1"/>
</dbReference>
<dbReference type="PANTHER" id="PTHR48228:SF5">
    <property type="entry name" value="ALPHA-METHYLACYL-COA RACEMASE"/>
    <property type="match status" value="1"/>
</dbReference>
<dbReference type="SUPFAM" id="SSF89796">
    <property type="entry name" value="CoA-transferase family III (CaiB/BaiF)"/>
    <property type="match status" value="1"/>
</dbReference>
<dbReference type="InterPro" id="IPR003673">
    <property type="entry name" value="CoA-Trfase_fam_III"/>
</dbReference>
<keyword evidence="3" id="KW-1185">Reference proteome</keyword>
<name>A0A916TH97_9MICO</name>
<accession>A0A916TH97</accession>
<dbReference type="GO" id="GO:0016740">
    <property type="term" value="F:transferase activity"/>
    <property type="evidence" value="ECO:0007669"/>
    <property type="project" value="UniProtKB-KW"/>
</dbReference>
<gene>
    <name evidence="2" type="ORF">GCM10011492_38840</name>
</gene>
<reference evidence="2" key="1">
    <citation type="journal article" date="2014" name="Int. J. Syst. Evol. Microbiol.">
        <title>Complete genome sequence of Corynebacterium casei LMG S-19264T (=DSM 44701T), isolated from a smear-ripened cheese.</title>
        <authorList>
            <consortium name="US DOE Joint Genome Institute (JGI-PGF)"/>
            <person name="Walter F."/>
            <person name="Albersmeier A."/>
            <person name="Kalinowski J."/>
            <person name="Ruckert C."/>
        </authorList>
    </citation>
    <scope>NUCLEOTIDE SEQUENCE</scope>
    <source>
        <strain evidence="2">CGMCC 1.15085</strain>
    </source>
</reference>
<dbReference type="Gene3D" id="3.30.1540.10">
    <property type="entry name" value="formyl-coa transferase, domain 3"/>
    <property type="match status" value="1"/>
</dbReference>
<dbReference type="EMBL" id="BMHI01000006">
    <property type="protein sequence ID" value="GGB44020.1"/>
    <property type="molecule type" value="Genomic_DNA"/>
</dbReference>
<dbReference type="RefSeq" id="WP_188838715.1">
    <property type="nucleotide sequence ID" value="NZ_BMHI01000006.1"/>
</dbReference>
<protein>
    <submittedName>
        <fullName evidence="2">CoA transferase</fullName>
    </submittedName>
</protein>
<reference evidence="2" key="2">
    <citation type="submission" date="2020-09" db="EMBL/GenBank/DDBJ databases">
        <authorList>
            <person name="Sun Q."/>
            <person name="Zhou Y."/>
        </authorList>
    </citation>
    <scope>NUCLEOTIDE SEQUENCE</scope>
    <source>
        <strain evidence="2">CGMCC 1.15085</strain>
    </source>
</reference>
<evidence type="ECO:0000313" key="2">
    <source>
        <dbReference type="EMBL" id="GGB44020.1"/>
    </source>
</evidence>
<dbReference type="InterPro" id="IPR050509">
    <property type="entry name" value="CoA-transferase_III"/>
</dbReference>